<dbReference type="OrthoDB" id="7806020at2"/>
<dbReference type="GO" id="GO:0006310">
    <property type="term" value="P:DNA recombination"/>
    <property type="evidence" value="ECO:0007669"/>
    <property type="project" value="UniProtKB-KW"/>
</dbReference>
<comment type="caution">
    <text evidence="3">The sequence shown here is derived from an EMBL/GenBank/DDBJ whole genome shotgun (WGS) entry which is preliminary data.</text>
</comment>
<evidence type="ECO:0000256" key="2">
    <source>
        <dbReference type="SAM" id="MobiDB-lite"/>
    </source>
</evidence>
<dbReference type="SUPFAM" id="SSF56349">
    <property type="entry name" value="DNA breaking-rejoining enzymes"/>
    <property type="match status" value="1"/>
</dbReference>
<protein>
    <recommendedName>
        <fullName evidence="5">Tyr recombinase domain-containing protein</fullName>
    </recommendedName>
</protein>
<accession>A0A512E552</accession>
<dbReference type="Proteomes" id="UP000321523">
    <property type="component" value="Unassembled WGS sequence"/>
</dbReference>
<dbReference type="EMBL" id="BJYZ01000107">
    <property type="protein sequence ID" value="GEO43610.1"/>
    <property type="molecule type" value="Genomic_DNA"/>
</dbReference>
<dbReference type="GO" id="GO:0003677">
    <property type="term" value="F:DNA binding"/>
    <property type="evidence" value="ECO:0007669"/>
    <property type="project" value="InterPro"/>
</dbReference>
<feature type="region of interest" description="Disordered" evidence="2">
    <location>
        <begin position="1"/>
        <end position="60"/>
    </location>
</feature>
<dbReference type="Gene3D" id="1.10.443.10">
    <property type="entry name" value="Intergrase catalytic core"/>
    <property type="match status" value="1"/>
</dbReference>
<dbReference type="InterPro" id="IPR017956">
    <property type="entry name" value="AT_hook_DNA-bd_motif"/>
</dbReference>
<dbReference type="InterPro" id="IPR013762">
    <property type="entry name" value="Integrase-like_cat_sf"/>
</dbReference>
<evidence type="ECO:0000313" key="3">
    <source>
        <dbReference type="EMBL" id="GEO43610.1"/>
    </source>
</evidence>
<feature type="compositionally biased region" description="Basic and acidic residues" evidence="2">
    <location>
        <begin position="1"/>
        <end position="12"/>
    </location>
</feature>
<gene>
    <name evidence="3" type="ORF">SAE02_77580</name>
</gene>
<feature type="compositionally biased region" description="Basic and acidic residues" evidence="2">
    <location>
        <begin position="26"/>
        <end position="52"/>
    </location>
</feature>
<sequence length="410" mass="46605">MVTYDKSPEPKRGRGRPRTKPVPDAQEPKRGRGRPRKDPVTEDPAPKSERPRMVIGKPCAWGPRPALQVRREETEEDYHAVSERILGLARRDAAFRLERGLDLDQVRLRDAAVWLAAESKRYRTKTYDRYRTALLWRMERDGVETEALDELRSSSRQACRRTLDRDSNAIKLKFISSDDLTRLQERLREYDDDPRVRPGYAGIKTSRLTLDWLGGCILMGLRPSEWNDADIEIQNGAEVLVVRNRKYFETADGKPWRGNGRTRTLGMDWLPPELKDRLRSLVDVLNAARRDEEYDRVYTLCRQALWRANVELWPNRKRHITLYSGRHQFSASAKATGLSHETIAALMGHASTKTAGSSYGKTKHGHNVGGSIPDISPAAVATVRNRATARNERAERGDTANSIVGAVMKG</sequence>
<reference evidence="3 4" key="1">
    <citation type="submission" date="2019-07" db="EMBL/GenBank/DDBJ databases">
        <title>Whole genome shotgun sequence of Skermanella aerolata NBRC 106429.</title>
        <authorList>
            <person name="Hosoyama A."/>
            <person name="Uohara A."/>
            <person name="Ohji S."/>
            <person name="Ichikawa N."/>
        </authorList>
    </citation>
    <scope>NUCLEOTIDE SEQUENCE [LARGE SCALE GENOMIC DNA]</scope>
    <source>
        <strain evidence="3 4">NBRC 106429</strain>
    </source>
</reference>
<dbReference type="PRINTS" id="PR00929">
    <property type="entry name" value="ATHOOK"/>
</dbReference>
<organism evidence="3 4">
    <name type="scientific">Skermanella aerolata</name>
    <dbReference type="NCBI Taxonomy" id="393310"/>
    <lineage>
        <taxon>Bacteria</taxon>
        <taxon>Pseudomonadati</taxon>
        <taxon>Pseudomonadota</taxon>
        <taxon>Alphaproteobacteria</taxon>
        <taxon>Rhodospirillales</taxon>
        <taxon>Azospirillaceae</taxon>
        <taxon>Skermanella</taxon>
    </lineage>
</organism>
<evidence type="ECO:0008006" key="5">
    <source>
        <dbReference type="Google" id="ProtNLM"/>
    </source>
</evidence>
<dbReference type="AlphaFoldDB" id="A0A512E552"/>
<dbReference type="RefSeq" id="WP_147041320.1">
    <property type="nucleotide sequence ID" value="NZ_BJYZ01000107.1"/>
</dbReference>
<dbReference type="InterPro" id="IPR011010">
    <property type="entry name" value="DNA_brk_join_enz"/>
</dbReference>
<dbReference type="GO" id="GO:0015074">
    <property type="term" value="P:DNA integration"/>
    <property type="evidence" value="ECO:0007669"/>
    <property type="project" value="InterPro"/>
</dbReference>
<name>A0A512E552_9PROT</name>
<proteinExistence type="predicted"/>
<evidence type="ECO:0000313" key="4">
    <source>
        <dbReference type="Proteomes" id="UP000321523"/>
    </source>
</evidence>
<evidence type="ECO:0000256" key="1">
    <source>
        <dbReference type="ARBA" id="ARBA00023172"/>
    </source>
</evidence>
<keyword evidence="1" id="KW-0233">DNA recombination</keyword>
<keyword evidence="4" id="KW-1185">Reference proteome</keyword>